<dbReference type="InterPro" id="IPR027417">
    <property type="entry name" value="P-loop_NTPase"/>
</dbReference>
<evidence type="ECO:0000313" key="1">
    <source>
        <dbReference type="EMBL" id="SOH92168.1"/>
    </source>
</evidence>
<dbReference type="AlphaFoldDB" id="A0A2C9CLP3"/>
<proteinExistence type="predicted"/>
<gene>
    <name evidence="1" type="ORF">SAMN06273572_1019</name>
</gene>
<dbReference type="EMBL" id="OCTN01000001">
    <property type="protein sequence ID" value="SOH92168.1"/>
    <property type="molecule type" value="Genomic_DNA"/>
</dbReference>
<dbReference type="NCBIfam" id="NF005677">
    <property type="entry name" value="PRK07471.1"/>
    <property type="match status" value="1"/>
</dbReference>
<dbReference type="GO" id="GO:0009360">
    <property type="term" value="C:DNA polymerase III complex"/>
    <property type="evidence" value="ECO:0007669"/>
    <property type="project" value="TreeGrafter"/>
</dbReference>
<reference evidence="2" key="1">
    <citation type="submission" date="2017-09" db="EMBL/GenBank/DDBJ databases">
        <authorList>
            <person name="Varghese N."/>
            <person name="Submissions S."/>
        </authorList>
    </citation>
    <scope>NUCLEOTIDE SEQUENCE [LARGE SCALE GENOMIC DNA]</scope>
    <source>
        <strain evidence="2">C7</strain>
    </source>
</reference>
<accession>A0A2C9CLP3</accession>
<dbReference type="OrthoDB" id="9811073at2"/>
<protein>
    <submittedName>
        <fullName evidence="1">DNA polymerase-3 subunit delta</fullName>
    </submittedName>
</protein>
<dbReference type="PANTHER" id="PTHR11669:SF8">
    <property type="entry name" value="DNA POLYMERASE III SUBUNIT DELTA"/>
    <property type="match status" value="1"/>
</dbReference>
<organism evidence="1 2">
    <name type="scientific">Pontivivens marinum</name>
    <dbReference type="NCBI Taxonomy" id="1690039"/>
    <lineage>
        <taxon>Bacteria</taxon>
        <taxon>Pseudomonadati</taxon>
        <taxon>Pseudomonadota</taxon>
        <taxon>Alphaproteobacteria</taxon>
        <taxon>Rhodobacterales</taxon>
        <taxon>Paracoccaceae</taxon>
        <taxon>Pontivivens</taxon>
    </lineage>
</organism>
<keyword evidence="2" id="KW-1185">Reference proteome</keyword>
<dbReference type="Proteomes" id="UP000220034">
    <property type="component" value="Unassembled WGS sequence"/>
</dbReference>
<dbReference type="SUPFAM" id="SSF52540">
    <property type="entry name" value="P-loop containing nucleoside triphosphate hydrolases"/>
    <property type="match status" value="1"/>
</dbReference>
<dbReference type="PANTHER" id="PTHR11669">
    <property type="entry name" value="REPLICATION FACTOR C / DNA POLYMERASE III GAMMA-TAU SUBUNIT"/>
    <property type="match status" value="1"/>
</dbReference>
<name>A0A2C9CLP3_9RHOB</name>
<dbReference type="InterPro" id="IPR050238">
    <property type="entry name" value="DNA_Rep/Repair_Clamp_Loader"/>
</dbReference>
<dbReference type="GO" id="GO:0006261">
    <property type="term" value="P:DNA-templated DNA replication"/>
    <property type="evidence" value="ECO:0007669"/>
    <property type="project" value="TreeGrafter"/>
</dbReference>
<sequence length="364" mass="39489">MSDEIPEPDRIEGAPHPRETAALHGQHQAEDAFLDVVRGGRLHHGWMLTGPRGVGKATLAWRIARWMIADMPQGDAGLYIEPDTPEFRRIAALGEPRVLLCRRPWDDKTKKLRKQITVEEIRKLKTFFTMSAADGGWRVAIIDAMDDLNVPAQNALLKILEEPPEKVLFLMVCHQPGRLLPTIRSRCRELRLGALDPASLGSAMMDAGFAPDQDTEALASLSGGSVGEAVRLIADEGLVIYGNLIAILSAAPRLDRALIARMADACAGRGAEERYDLTLRLIALLLARLARTGATGAAPPAAVAGEAELLERLSPSVIAAQDWAQLAETSSARIGHGRLVNLDPAQVILDTFLAIDATARRQLQ</sequence>
<dbReference type="Pfam" id="PF13177">
    <property type="entry name" value="DNA_pol3_delta2"/>
    <property type="match status" value="1"/>
</dbReference>
<dbReference type="RefSeq" id="WP_097927771.1">
    <property type="nucleotide sequence ID" value="NZ_OCTN01000001.1"/>
</dbReference>
<dbReference type="Gene3D" id="3.40.50.300">
    <property type="entry name" value="P-loop containing nucleotide triphosphate hydrolases"/>
    <property type="match status" value="1"/>
</dbReference>
<evidence type="ECO:0000313" key="2">
    <source>
        <dbReference type="Proteomes" id="UP000220034"/>
    </source>
</evidence>